<reference evidence="1 2" key="1">
    <citation type="submission" date="2015-07" db="EMBL/GenBank/DDBJ databases">
        <authorList>
            <consortium name="Pathogen Informatics"/>
        </authorList>
    </citation>
    <scope>NUCLEOTIDE SEQUENCE [LARGE SCALE GENOMIC DNA]</scope>
    <source>
        <strain evidence="1 2">A316</strain>
    </source>
</reference>
<sequence>MHRIGGSTFTHVIRHYPQVDSTMVANVISYTPNQHMVFTAGITHLSWEIRTAEQFNTIGLL</sequence>
<dbReference type="Proteomes" id="UP000041770">
    <property type="component" value="Unassembled WGS sequence"/>
</dbReference>
<evidence type="ECO:0000313" key="2">
    <source>
        <dbReference type="Proteomes" id="UP000041770"/>
    </source>
</evidence>
<name>A0A656A220_VIBCL</name>
<dbReference type="AlphaFoldDB" id="A0A656A220"/>
<proteinExistence type="predicted"/>
<gene>
    <name evidence="1" type="ORF">ERS013200_02561</name>
</gene>
<dbReference type="EMBL" id="CWQY01000017">
    <property type="protein sequence ID" value="CSC89362.1"/>
    <property type="molecule type" value="Genomic_DNA"/>
</dbReference>
<protein>
    <submittedName>
        <fullName evidence="1">Uncharacterized protein</fullName>
    </submittedName>
</protein>
<evidence type="ECO:0000313" key="1">
    <source>
        <dbReference type="EMBL" id="CSC89362.1"/>
    </source>
</evidence>
<organism evidence="1 2">
    <name type="scientific">Vibrio cholerae</name>
    <dbReference type="NCBI Taxonomy" id="666"/>
    <lineage>
        <taxon>Bacteria</taxon>
        <taxon>Pseudomonadati</taxon>
        <taxon>Pseudomonadota</taxon>
        <taxon>Gammaproteobacteria</taxon>
        <taxon>Vibrionales</taxon>
        <taxon>Vibrionaceae</taxon>
        <taxon>Vibrio</taxon>
    </lineage>
</organism>
<accession>A0A656A220</accession>